<evidence type="ECO:0000256" key="1">
    <source>
        <dbReference type="SAM" id="Phobius"/>
    </source>
</evidence>
<comment type="caution">
    <text evidence="2">The sequence shown here is derived from an EMBL/GenBank/DDBJ whole genome shotgun (WGS) entry which is preliminary data.</text>
</comment>
<protein>
    <submittedName>
        <fullName evidence="2">DUF2970 domain-containing protein</fullName>
    </submittedName>
</protein>
<sequence>MATPTPPVHKRKGSIFRTIKAVLWSFVGLRARGDYEKDVDQLNPVHIVIIGLIGAAIFVGGLILLATWVVSK</sequence>
<keyword evidence="3" id="KW-1185">Reference proteome</keyword>
<organism evidence="2 3">
    <name type="scientific">Polaromonas aquatica</name>
    <dbReference type="NCBI Taxonomy" id="332657"/>
    <lineage>
        <taxon>Bacteria</taxon>
        <taxon>Pseudomonadati</taxon>
        <taxon>Pseudomonadota</taxon>
        <taxon>Betaproteobacteria</taxon>
        <taxon>Burkholderiales</taxon>
        <taxon>Comamonadaceae</taxon>
        <taxon>Polaromonas</taxon>
    </lineage>
</organism>
<proteinExistence type="predicted"/>
<evidence type="ECO:0000313" key="2">
    <source>
        <dbReference type="EMBL" id="MFC6282489.1"/>
    </source>
</evidence>
<evidence type="ECO:0000313" key="3">
    <source>
        <dbReference type="Proteomes" id="UP001596270"/>
    </source>
</evidence>
<feature type="transmembrane region" description="Helical" evidence="1">
    <location>
        <begin position="45"/>
        <end position="70"/>
    </location>
</feature>
<dbReference type="Proteomes" id="UP001596270">
    <property type="component" value="Unassembled WGS sequence"/>
</dbReference>
<accession>A0ABW1TXZ0</accession>
<keyword evidence="1" id="KW-1133">Transmembrane helix</keyword>
<keyword evidence="1" id="KW-0472">Membrane</keyword>
<dbReference type="RefSeq" id="WP_371438380.1">
    <property type="nucleotide sequence ID" value="NZ_JBHSRS010000078.1"/>
</dbReference>
<keyword evidence="1" id="KW-0812">Transmembrane</keyword>
<reference evidence="3" key="1">
    <citation type="journal article" date="2019" name="Int. J. Syst. Evol. Microbiol.">
        <title>The Global Catalogue of Microorganisms (GCM) 10K type strain sequencing project: providing services to taxonomists for standard genome sequencing and annotation.</title>
        <authorList>
            <consortium name="The Broad Institute Genomics Platform"/>
            <consortium name="The Broad Institute Genome Sequencing Center for Infectious Disease"/>
            <person name="Wu L."/>
            <person name="Ma J."/>
        </authorList>
    </citation>
    <scope>NUCLEOTIDE SEQUENCE [LARGE SCALE GENOMIC DNA]</scope>
    <source>
        <strain evidence="3">CCUG 39402</strain>
    </source>
</reference>
<name>A0ABW1TXZ0_9BURK</name>
<gene>
    <name evidence="2" type="ORF">ACFQND_14790</name>
</gene>
<dbReference type="EMBL" id="JBHSRS010000078">
    <property type="protein sequence ID" value="MFC6282489.1"/>
    <property type="molecule type" value="Genomic_DNA"/>
</dbReference>
<dbReference type="InterPro" id="IPR021344">
    <property type="entry name" value="DUF2970"/>
</dbReference>
<dbReference type="Pfam" id="PF11174">
    <property type="entry name" value="DUF2970"/>
    <property type="match status" value="1"/>
</dbReference>